<dbReference type="EMBL" id="JACXAE010000039">
    <property type="protein sequence ID" value="MBD2772361.1"/>
    <property type="molecule type" value="Genomic_DNA"/>
</dbReference>
<comment type="caution">
    <text evidence="1">The sequence shown here is derived from an EMBL/GenBank/DDBJ whole genome shotgun (WGS) entry which is preliminary data.</text>
</comment>
<protein>
    <submittedName>
        <fullName evidence="1">Type II toxin-antitoxin system MqsA family antitoxin</fullName>
    </submittedName>
</protein>
<dbReference type="Proteomes" id="UP000629098">
    <property type="component" value="Unassembled WGS sequence"/>
</dbReference>
<keyword evidence="2" id="KW-1185">Reference proteome</keyword>
<dbReference type="CDD" id="cd12870">
    <property type="entry name" value="MqsA"/>
    <property type="match status" value="1"/>
</dbReference>
<name>A0A8J6XHL6_9CYAN</name>
<organism evidence="1 2">
    <name type="scientific">Iningainema tapete BLCC-T55</name>
    <dbReference type="NCBI Taxonomy" id="2748662"/>
    <lineage>
        <taxon>Bacteria</taxon>
        <taxon>Bacillati</taxon>
        <taxon>Cyanobacteriota</taxon>
        <taxon>Cyanophyceae</taxon>
        <taxon>Nostocales</taxon>
        <taxon>Scytonemataceae</taxon>
        <taxon>Iningainema tapete</taxon>
    </lineage>
</organism>
<evidence type="ECO:0000313" key="1">
    <source>
        <dbReference type="EMBL" id="MBD2772361.1"/>
    </source>
</evidence>
<dbReference type="Gene3D" id="3.10.20.860">
    <property type="match status" value="1"/>
</dbReference>
<proteinExistence type="predicted"/>
<dbReference type="AlphaFoldDB" id="A0A8J6XHL6"/>
<gene>
    <name evidence="1" type="ORF">ICL16_09810</name>
</gene>
<reference evidence="1" key="1">
    <citation type="submission" date="2020-09" db="EMBL/GenBank/DDBJ databases">
        <title>Iningainema tapete sp. nov. (Scytonemataceae, Cyanobacteria) from greenhouses in central Florida (USA) produces two types of nodularin with biosynthetic potential for microcystin-LR and anabaenopeptins.</title>
        <authorList>
            <person name="Berthold D.E."/>
            <person name="Lefler F.W."/>
            <person name="Huang I.-S."/>
            <person name="Abdulla H."/>
            <person name="Zimba P.V."/>
            <person name="Laughinghouse H.D. IV."/>
        </authorList>
    </citation>
    <scope>NUCLEOTIDE SEQUENCE</scope>
    <source>
        <strain evidence="1">BLCCT55</strain>
    </source>
</reference>
<dbReference type="RefSeq" id="WP_190826823.1">
    <property type="nucleotide sequence ID" value="NZ_CAWPPI010000039.1"/>
</dbReference>
<accession>A0A8J6XHL6</accession>
<dbReference type="NCBIfam" id="TIGR03831">
    <property type="entry name" value="YgiT_finger"/>
    <property type="match status" value="1"/>
</dbReference>
<sequence length="84" mass="9379">MQKCDVCGSEGVNIRRVTRTYGKGEDLLVIENIPVISCSHCGESYLTAETLHEIERIKRNRKNLAIARFVEVAKFDEGNSPVAV</sequence>
<dbReference type="InterPro" id="IPR022453">
    <property type="entry name" value="Znf_MqsA-type"/>
</dbReference>
<evidence type="ECO:0000313" key="2">
    <source>
        <dbReference type="Proteomes" id="UP000629098"/>
    </source>
</evidence>